<feature type="transmembrane region" description="Helical" evidence="7">
    <location>
        <begin position="225"/>
        <end position="244"/>
    </location>
</feature>
<feature type="transmembrane region" description="Helical" evidence="7">
    <location>
        <begin position="94"/>
        <end position="116"/>
    </location>
</feature>
<protein>
    <submittedName>
        <fullName evidence="9">Inner membrane ABC transporter permease protein YcjP</fullName>
    </submittedName>
</protein>
<dbReference type="Pfam" id="PF00528">
    <property type="entry name" value="BPD_transp_1"/>
    <property type="match status" value="1"/>
</dbReference>
<keyword evidence="6 7" id="KW-0472">Membrane</keyword>
<evidence type="ECO:0000256" key="3">
    <source>
        <dbReference type="ARBA" id="ARBA00022475"/>
    </source>
</evidence>
<dbReference type="InterPro" id="IPR035906">
    <property type="entry name" value="MetI-like_sf"/>
</dbReference>
<reference evidence="9" key="1">
    <citation type="submission" date="2019-08" db="EMBL/GenBank/DDBJ databases">
        <authorList>
            <person name="Kucharzyk K."/>
            <person name="Murdoch R.W."/>
            <person name="Higgins S."/>
            <person name="Loffler F."/>
        </authorList>
    </citation>
    <scope>NUCLEOTIDE SEQUENCE</scope>
</reference>
<feature type="transmembrane region" description="Helical" evidence="7">
    <location>
        <begin position="128"/>
        <end position="147"/>
    </location>
</feature>
<dbReference type="EMBL" id="VSSQ01001585">
    <property type="protein sequence ID" value="MPM09569.1"/>
    <property type="molecule type" value="Genomic_DNA"/>
</dbReference>
<evidence type="ECO:0000259" key="8">
    <source>
        <dbReference type="PROSITE" id="PS50928"/>
    </source>
</evidence>
<comment type="subcellular location">
    <subcellularLocation>
        <location evidence="1">Cell membrane</location>
        <topology evidence="1">Multi-pass membrane protein</topology>
    </subcellularLocation>
</comment>
<dbReference type="CDD" id="cd06261">
    <property type="entry name" value="TM_PBP2"/>
    <property type="match status" value="1"/>
</dbReference>
<gene>
    <name evidence="9" type="primary">ycjP_6</name>
    <name evidence="9" type="ORF">SDC9_55890</name>
</gene>
<feature type="transmembrane region" description="Helical" evidence="7">
    <location>
        <begin position="61"/>
        <end position="82"/>
    </location>
</feature>
<keyword evidence="3" id="KW-1003">Cell membrane</keyword>
<proteinExistence type="predicted"/>
<comment type="caution">
    <text evidence="9">The sequence shown here is derived from an EMBL/GenBank/DDBJ whole genome shotgun (WGS) entry which is preliminary data.</text>
</comment>
<feature type="transmembrane region" description="Helical" evidence="7">
    <location>
        <begin position="168"/>
        <end position="192"/>
    </location>
</feature>
<feature type="domain" description="ABC transmembrane type-1" evidence="8">
    <location>
        <begin position="57"/>
        <end position="246"/>
    </location>
</feature>
<evidence type="ECO:0000256" key="1">
    <source>
        <dbReference type="ARBA" id="ARBA00004651"/>
    </source>
</evidence>
<evidence type="ECO:0000256" key="4">
    <source>
        <dbReference type="ARBA" id="ARBA00022692"/>
    </source>
</evidence>
<dbReference type="GO" id="GO:0005886">
    <property type="term" value="C:plasma membrane"/>
    <property type="evidence" value="ECO:0007669"/>
    <property type="project" value="UniProtKB-SubCell"/>
</dbReference>
<evidence type="ECO:0000256" key="7">
    <source>
        <dbReference type="SAM" id="Phobius"/>
    </source>
</evidence>
<name>A0A644X0G1_9ZZZZ</name>
<evidence type="ECO:0000256" key="6">
    <source>
        <dbReference type="ARBA" id="ARBA00023136"/>
    </source>
</evidence>
<organism evidence="9">
    <name type="scientific">bioreactor metagenome</name>
    <dbReference type="NCBI Taxonomy" id="1076179"/>
    <lineage>
        <taxon>unclassified sequences</taxon>
        <taxon>metagenomes</taxon>
        <taxon>ecological metagenomes</taxon>
    </lineage>
</organism>
<dbReference type="GO" id="GO:0055085">
    <property type="term" value="P:transmembrane transport"/>
    <property type="evidence" value="ECO:0007669"/>
    <property type="project" value="InterPro"/>
</dbReference>
<dbReference type="PANTHER" id="PTHR43744">
    <property type="entry name" value="ABC TRANSPORTER PERMEASE PROTEIN MG189-RELATED-RELATED"/>
    <property type="match status" value="1"/>
</dbReference>
<evidence type="ECO:0000256" key="2">
    <source>
        <dbReference type="ARBA" id="ARBA00022448"/>
    </source>
</evidence>
<keyword evidence="5 7" id="KW-1133">Transmembrane helix</keyword>
<keyword evidence="2" id="KW-0813">Transport</keyword>
<dbReference type="InterPro" id="IPR000515">
    <property type="entry name" value="MetI-like"/>
</dbReference>
<dbReference type="AlphaFoldDB" id="A0A644X0G1"/>
<accession>A0A644X0G1</accession>
<sequence>MLLLLAAFFFIPFWWMIATSFKTYSEVYTSQYSLIPTSFNIDNYREVFKALPFGTYLLNTIKVSGLVIIGTLVTSSMAAYAFARLRFKGRDILFFLYLATLMIPRQVVLIPNFIIFRELGLLDSHWSLVLSGIFTAYGTFLLRQFFLSIPKELEEAAVIDGYGYWARFVHIIIPLSKAALTTLLIITLLSIWNEYLYALVFLQSDAKRTLTLGIALLRGDFDVKWNQVMAATLLSIAPIVLVYLSAQRYFVEGIALTGVKG</sequence>
<dbReference type="SUPFAM" id="SSF161098">
    <property type="entry name" value="MetI-like"/>
    <property type="match status" value="1"/>
</dbReference>
<evidence type="ECO:0000313" key="9">
    <source>
        <dbReference type="EMBL" id="MPM09569.1"/>
    </source>
</evidence>
<dbReference type="PROSITE" id="PS50928">
    <property type="entry name" value="ABC_TM1"/>
    <property type="match status" value="1"/>
</dbReference>
<dbReference type="Gene3D" id="1.10.3720.10">
    <property type="entry name" value="MetI-like"/>
    <property type="match status" value="1"/>
</dbReference>
<dbReference type="PANTHER" id="PTHR43744:SF12">
    <property type="entry name" value="ABC TRANSPORTER PERMEASE PROTEIN MG189-RELATED"/>
    <property type="match status" value="1"/>
</dbReference>
<keyword evidence="4 7" id="KW-0812">Transmembrane</keyword>
<evidence type="ECO:0000256" key="5">
    <source>
        <dbReference type="ARBA" id="ARBA00022989"/>
    </source>
</evidence>